<name>A0ABR2INT1_9EUKA</name>
<keyword evidence="2" id="KW-1185">Reference proteome</keyword>
<evidence type="ECO:0000313" key="1">
    <source>
        <dbReference type="EMBL" id="KAK8866313.1"/>
    </source>
</evidence>
<evidence type="ECO:0000313" key="2">
    <source>
        <dbReference type="Proteomes" id="UP001470230"/>
    </source>
</evidence>
<dbReference type="InterPro" id="IPR003923">
    <property type="entry name" value="TAF10"/>
</dbReference>
<reference evidence="1 2" key="1">
    <citation type="submission" date="2024-04" db="EMBL/GenBank/DDBJ databases">
        <title>Tritrichomonas musculus Genome.</title>
        <authorList>
            <person name="Alves-Ferreira E."/>
            <person name="Grigg M."/>
            <person name="Lorenzi H."/>
            <person name="Galac M."/>
        </authorList>
    </citation>
    <scope>NUCLEOTIDE SEQUENCE [LARGE SCALE GENOMIC DNA]</scope>
    <source>
        <strain evidence="1 2">EAF2021</strain>
    </source>
</reference>
<comment type="caution">
    <text evidence="1">The sequence shown here is derived from an EMBL/GenBank/DDBJ whole genome shotgun (WGS) entry which is preliminary data.</text>
</comment>
<accession>A0ABR2INT1</accession>
<protein>
    <submittedName>
        <fullName evidence="1">Uncharacterized protein</fullName>
    </submittedName>
</protein>
<gene>
    <name evidence="1" type="ORF">M9Y10_009273</name>
</gene>
<dbReference type="Proteomes" id="UP001470230">
    <property type="component" value="Unassembled WGS sequence"/>
</dbReference>
<dbReference type="EMBL" id="JAPFFF010000015">
    <property type="protein sequence ID" value="KAK8866313.1"/>
    <property type="molecule type" value="Genomic_DNA"/>
</dbReference>
<organism evidence="1 2">
    <name type="scientific">Tritrichomonas musculus</name>
    <dbReference type="NCBI Taxonomy" id="1915356"/>
    <lineage>
        <taxon>Eukaryota</taxon>
        <taxon>Metamonada</taxon>
        <taxon>Parabasalia</taxon>
        <taxon>Tritrichomonadida</taxon>
        <taxon>Tritrichomonadidae</taxon>
        <taxon>Tritrichomonas</taxon>
    </lineage>
</organism>
<dbReference type="Pfam" id="PF03540">
    <property type="entry name" value="TAF10"/>
    <property type="match status" value="1"/>
</dbReference>
<proteinExistence type="predicted"/>
<sequence>MSEPGTDPDLNEAIKIVLATSGFEVNDLDDIKLIELAVRNKLHSITQNAKFHARYDTNPAQQTDIDEKNLRLTDLKQALNEEKIKIDRPEYILQQPQTKNVSKRSKPK</sequence>